<comment type="caution">
    <text evidence="3">The sequence shown here is derived from an EMBL/GenBank/DDBJ whole genome shotgun (WGS) entry which is preliminary data.</text>
</comment>
<dbReference type="InterPro" id="IPR005181">
    <property type="entry name" value="SASA"/>
</dbReference>
<evidence type="ECO:0000259" key="2">
    <source>
        <dbReference type="Pfam" id="PF03629"/>
    </source>
</evidence>
<gene>
    <name evidence="3" type="ORF">BAZ10_16065</name>
</gene>
<organism evidence="3 4">
    <name type="scientific">Elizabethkingia occulta</name>
    <dbReference type="NCBI Taxonomy" id="1867263"/>
    <lineage>
        <taxon>Bacteria</taxon>
        <taxon>Pseudomonadati</taxon>
        <taxon>Bacteroidota</taxon>
        <taxon>Flavobacteriia</taxon>
        <taxon>Flavobacteriales</taxon>
        <taxon>Weeksellaceae</taxon>
        <taxon>Elizabethkingia</taxon>
    </lineage>
</organism>
<dbReference type="SUPFAM" id="SSF52266">
    <property type="entry name" value="SGNH hydrolase"/>
    <property type="match status" value="1"/>
</dbReference>
<dbReference type="Proteomes" id="UP000190813">
    <property type="component" value="Unassembled WGS sequence"/>
</dbReference>
<proteinExistence type="predicted"/>
<sequence>MLFLAAVLVKAQKKITGNSVPELANGINHILGYGQSLSTGEESGKVLTTKPFDRNILMMQANTFVPYYNQSTENPLGGLGIALSELGDSKYHKILMSSHGAGGFSIEKLSKDTVPYTNLLKEVQKALTIASSKKENYNVLVVAWTQGESNYQDSPIAYKNKLKQLKSDLNRDIKAITKQKNDIIFVMYQPSSWMSGEPESTMTTAYLDLSLAEKGFYCSNPQYDKNYVRSSNGVYFHMPAESYRRLGAEYGLVIHNILHKKSYKPLYIKNVNYKKNTIDVVLSEPVVIDKTLVSPVTNFGFNVTGNTIESVRIINNKVTIVCHSNIGPGNILTYGFNGTEHSGWEFGERGNLRSPVVQTLSLGNLYKWLTYYRKEL</sequence>
<name>A0A1T3MSL2_9FLAO</name>
<evidence type="ECO:0000313" key="3">
    <source>
        <dbReference type="EMBL" id="OPC67564.1"/>
    </source>
</evidence>
<dbReference type="AlphaFoldDB" id="A0A1T3MSL2"/>
<dbReference type="GO" id="GO:0016788">
    <property type="term" value="F:hydrolase activity, acting on ester bonds"/>
    <property type="evidence" value="ECO:0007669"/>
    <property type="project" value="UniProtKB-ARBA"/>
</dbReference>
<dbReference type="InterPro" id="IPR036514">
    <property type="entry name" value="SGNH_hydro_sf"/>
</dbReference>
<dbReference type="EMBL" id="MAHX01000007">
    <property type="protein sequence ID" value="OPC67564.1"/>
    <property type="molecule type" value="Genomic_DNA"/>
</dbReference>
<dbReference type="RefSeq" id="WP_078771214.1">
    <property type="nucleotide sequence ID" value="NZ_CBCSBR010000007.1"/>
</dbReference>
<dbReference type="Pfam" id="PF03629">
    <property type="entry name" value="SASA"/>
    <property type="match status" value="1"/>
</dbReference>
<keyword evidence="1" id="KW-0378">Hydrolase</keyword>
<dbReference type="Gene3D" id="3.40.50.1110">
    <property type="entry name" value="SGNH hydrolase"/>
    <property type="match status" value="1"/>
</dbReference>
<protein>
    <recommendedName>
        <fullName evidence="2">Sialate O-acetylesterase domain-containing protein</fullName>
    </recommendedName>
</protein>
<accession>A0A1T3MSL2</accession>
<feature type="domain" description="Sialate O-acetylesterase" evidence="2">
    <location>
        <begin position="92"/>
        <end position="175"/>
    </location>
</feature>
<evidence type="ECO:0000313" key="4">
    <source>
        <dbReference type="Proteomes" id="UP000190813"/>
    </source>
</evidence>
<reference evidence="3 4" key="1">
    <citation type="submission" date="2016-06" db="EMBL/GenBank/DDBJ databases">
        <title>Revisiting the taxonomy of the Elizabethkingia Genus based on Whole-Genome Sequencing, Optical Mapping, and MALDI-TOF.</title>
        <authorList>
            <person name="Nicholson A.C."/>
        </authorList>
    </citation>
    <scope>NUCLEOTIDE SEQUENCE [LARGE SCALE GENOMIC DNA]</scope>
    <source>
        <strain evidence="3 4">G4070</strain>
    </source>
</reference>
<keyword evidence="4" id="KW-1185">Reference proteome</keyword>
<evidence type="ECO:0000256" key="1">
    <source>
        <dbReference type="ARBA" id="ARBA00022801"/>
    </source>
</evidence>